<organism evidence="4">
    <name type="scientific">Collinsella aerofaciens</name>
    <dbReference type="NCBI Taxonomy" id="74426"/>
    <lineage>
        <taxon>Bacteria</taxon>
        <taxon>Bacillati</taxon>
        <taxon>Actinomycetota</taxon>
        <taxon>Coriobacteriia</taxon>
        <taxon>Coriobacteriales</taxon>
        <taxon>Coriobacteriaceae</taxon>
        <taxon>Collinsella</taxon>
    </lineage>
</organism>
<feature type="compositionally biased region" description="Basic residues" evidence="2">
    <location>
        <begin position="138"/>
        <end position="149"/>
    </location>
</feature>
<protein>
    <submittedName>
        <fullName evidence="4">Integrase core domain protein</fullName>
    </submittedName>
</protein>
<dbReference type="PANTHER" id="PTHR10948:SF23">
    <property type="entry name" value="TRANSPOSASE INSI FOR INSERTION SEQUENCE ELEMENT IS30A-RELATED"/>
    <property type="match status" value="1"/>
</dbReference>
<dbReference type="GO" id="GO:0006310">
    <property type="term" value="P:DNA recombination"/>
    <property type="evidence" value="ECO:0007669"/>
    <property type="project" value="UniProtKB-KW"/>
</dbReference>
<dbReference type="AlphaFoldDB" id="A0A6N3BF99"/>
<keyword evidence="1" id="KW-0233">DNA recombination</keyword>
<feature type="region of interest" description="Disordered" evidence="2">
    <location>
        <begin position="121"/>
        <end position="194"/>
    </location>
</feature>
<evidence type="ECO:0000259" key="3">
    <source>
        <dbReference type="PROSITE" id="PS50994"/>
    </source>
</evidence>
<dbReference type="InterPro" id="IPR012337">
    <property type="entry name" value="RNaseH-like_sf"/>
</dbReference>
<dbReference type="SUPFAM" id="SSF53098">
    <property type="entry name" value="Ribonuclease H-like"/>
    <property type="match status" value="1"/>
</dbReference>
<dbReference type="PROSITE" id="PS50994">
    <property type="entry name" value="INTEGRASE"/>
    <property type="match status" value="1"/>
</dbReference>
<dbReference type="InterPro" id="IPR036397">
    <property type="entry name" value="RNaseH_sf"/>
</dbReference>
<dbReference type="Gene3D" id="3.30.420.10">
    <property type="entry name" value="Ribonuclease H-like superfamily/Ribonuclease H"/>
    <property type="match status" value="1"/>
</dbReference>
<accession>A0A6N3BF99</accession>
<reference evidence="4" key="1">
    <citation type="submission" date="2019-11" db="EMBL/GenBank/DDBJ databases">
        <authorList>
            <person name="Feng L."/>
        </authorList>
    </citation>
    <scope>NUCLEOTIDE SEQUENCE</scope>
    <source>
        <strain evidence="4">CaerofaciensLFYP39</strain>
    </source>
</reference>
<dbReference type="InterPro" id="IPR053392">
    <property type="entry name" value="Transposase_IS30-like"/>
</dbReference>
<feature type="compositionally biased region" description="Basic and acidic residues" evidence="2">
    <location>
        <begin position="150"/>
        <end position="179"/>
    </location>
</feature>
<dbReference type="InterPro" id="IPR025246">
    <property type="entry name" value="IS30-like_HTH"/>
</dbReference>
<dbReference type="InterPro" id="IPR001584">
    <property type="entry name" value="Integrase_cat-core"/>
</dbReference>
<dbReference type="EMBL" id="CACRTW010000020">
    <property type="protein sequence ID" value="VYU01219.1"/>
    <property type="molecule type" value="Genomic_DNA"/>
</dbReference>
<dbReference type="PANTHER" id="PTHR10948">
    <property type="entry name" value="TRANSPOSASE"/>
    <property type="match status" value="1"/>
</dbReference>
<evidence type="ECO:0000256" key="1">
    <source>
        <dbReference type="ARBA" id="ARBA00023172"/>
    </source>
</evidence>
<gene>
    <name evidence="4" type="ORF">CALFYP39_01185</name>
</gene>
<dbReference type="GO" id="GO:0003676">
    <property type="term" value="F:nucleic acid binding"/>
    <property type="evidence" value="ECO:0007669"/>
    <property type="project" value="InterPro"/>
</dbReference>
<evidence type="ECO:0000313" key="4">
    <source>
        <dbReference type="EMBL" id="VYU01219.1"/>
    </source>
</evidence>
<feature type="compositionally biased region" description="Basic and acidic residues" evidence="2">
    <location>
        <begin position="82"/>
        <end position="103"/>
    </location>
</feature>
<dbReference type="InterPro" id="IPR009057">
    <property type="entry name" value="Homeodomain-like_sf"/>
</dbReference>
<dbReference type="GO" id="GO:0015074">
    <property type="term" value="P:DNA integration"/>
    <property type="evidence" value="ECO:0007669"/>
    <property type="project" value="InterPro"/>
</dbReference>
<dbReference type="Pfam" id="PF13936">
    <property type="entry name" value="HTH_38"/>
    <property type="match status" value="1"/>
</dbReference>
<sequence>MRRYRHLSAGERDRIAEMHARHEGVSAIAAAIGRNKSTVSREIARNGRNGRYGAIAAQPRSDALRKACGPRKRLSDPAPAAEVRRRIVDDRRSPGQIDGRSRLERGGRCVVSFSTIYRAVNAGEPDPPQAAPEEGARGRLRRRGRRPRRGREETRGRIKVDHEVSGRPREADARSRLGDREDDAVVGPAPACPVTMAGRASRPLVGGRARAHSSAEVAKAEARALAGRPLETVTPDRGKEFANHREVSRAPGGVPFYFCQPRHPWQKPTVENTSGPIREFFPKGADFSRVTDEEVQEVFEKINDRPREVLGFRTANEVYREMLHSA</sequence>
<dbReference type="InterPro" id="IPR051917">
    <property type="entry name" value="Transposase-Integrase"/>
</dbReference>
<dbReference type="GO" id="GO:0004803">
    <property type="term" value="F:transposase activity"/>
    <property type="evidence" value="ECO:0007669"/>
    <property type="project" value="TreeGrafter"/>
</dbReference>
<proteinExistence type="predicted"/>
<name>A0A6N3BF99_9ACTN</name>
<dbReference type="NCBIfam" id="NF033563">
    <property type="entry name" value="transpos_IS30"/>
    <property type="match status" value="1"/>
</dbReference>
<feature type="domain" description="Integrase catalytic" evidence="3">
    <location>
        <begin position="164"/>
        <end position="323"/>
    </location>
</feature>
<dbReference type="RefSeq" id="WP_156598949.1">
    <property type="nucleotide sequence ID" value="NZ_CACRTW010000020.1"/>
</dbReference>
<evidence type="ECO:0000256" key="2">
    <source>
        <dbReference type="SAM" id="MobiDB-lite"/>
    </source>
</evidence>
<dbReference type="GO" id="GO:0032196">
    <property type="term" value="P:transposition"/>
    <property type="evidence" value="ECO:0007669"/>
    <property type="project" value="TreeGrafter"/>
</dbReference>
<dbReference type="GO" id="GO:0005829">
    <property type="term" value="C:cytosol"/>
    <property type="evidence" value="ECO:0007669"/>
    <property type="project" value="TreeGrafter"/>
</dbReference>
<dbReference type="SUPFAM" id="SSF46689">
    <property type="entry name" value="Homeodomain-like"/>
    <property type="match status" value="1"/>
</dbReference>
<feature type="region of interest" description="Disordered" evidence="2">
    <location>
        <begin position="69"/>
        <end position="103"/>
    </location>
</feature>